<evidence type="ECO:0000313" key="3">
    <source>
        <dbReference type="Proteomes" id="UP001265259"/>
    </source>
</evidence>
<proteinExistence type="predicted"/>
<name>A0ABU3DL41_9RHOB</name>
<dbReference type="EMBL" id="JAVRHL010000005">
    <property type="protein sequence ID" value="MDT0684430.1"/>
    <property type="molecule type" value="Genomic_DNA"/>
</dbReference>
<dbReference type="RefSeq" id="WP_311694090.1">
    <property type="nucleotide sequence ID" value="NZ_JAVRHL010000005.1"/>
</dbReference>
<evidence type="ECO:0000313" key="2">
    <source>
        <dbReference type="EMBL" id="MDT0684430.1"/>
    </source>
</evidence>
<dbReference type="Gene3D" id="3.50.50.60">
    <property type="entry name" value="FAD/NAD(P)-binding domain"/>
    <property type="match status" value="2"/>
</dbReference>
<evidence type="ECO:0000259" key="1">
    <source>
        <dbReference type="Pfam" id="PF01593"/>
    </source>
</evidence>
<comment type="caution">
    <text evidence="2">The sequence shown here is derived from an EMBL/GenBank/DDBJ whole genome shotgun (WGS) entry which is preliminary data.</text>
</comment>
<dbReference type="PANTHER" id="PTHR42923:SF47">
    <property type="entry name" value="BLR3003 PROTEIN"/>
    <property type="match status" value="1"/>
</dbReference>
<dbReference type="InterPro" id="IPR002937">
    <property type="entry name" value="Amino_oxidase"/>
</dbReference>
<dbReference type="Proteomes" id="UP001265259">
    <property type="component" value="Unassembled WGS sequence"/>
</dbReference>
<dbReference type="Pfam" id="PF01593">
    <property type="entry name" value="Amino_oxidase"/>
    <property type="match status" value="2"/>
</dbReference>
<feature type="domain" description="Amine oxidase" evidence="1">
    <location>
        <begin position="11"/>
        <end position="74"/>
    </location>
</feature>
<dbReference type="PANTHER" id="PTHR42923">
    <property type="entry name" value="PROTOPORPHYRINOGEN OXIDASE"/>
    <property type="match status" value="1"/>
</dbReference>
<dbReference type="InterPro" id="IPR050464">
    <property type="entry name" value="Zeta_carotene_desat/Oxidored"/>
</dbReference>
<accession>A0ABU3DL41</accession>
<dbReference type="SUPFAM" id="SSF51905">
    <property type="entry name" value="FAD/NAD(P)-binding domain"/>
    <property type="match status" value="1"/>
</dbReference>
<gene>
    <name evidence="2" type="ORF">RM543_17245</name>
</gene>
<dbReference type="InterPro" id="IPR036188">
    <property type="entry name" value="FAD/NAD-bd_sf"/>
</dbReference>
<dbReference type="Gene3D" id="3.90.660.10">
    <property type="match status" value="1"/>
</dbReference>
<sequence length="409" mass="41980">MAVVHVVGAGLAGLSAALRLVDGGANVRLWEATGRAGGRAWSFHDRTLGALIDNGNHLVLSGNSAVLDHCRRIGSFGWLDIASEAALPFHDLATGADWVLRVPSLSSPRAALPPGIGPGVIADLWRIMTAGAGRGVSDVVRPGTPAWHALWEPLSLAVLNAPPDAAAARPLAAVLSRTILRGGGACKTVTMPRGLGPTLVDPAATALLDAGVEPVWRHPLTAIEQDGGRAAALVFGERRVELGPEDRVILAMPAQTAGALLALPAPSAGRAILNAHFKVPAEAAERIPPLLGLLSGRGDWAFRRGDIVSVTVSGAEPVAAGAQEALLAELWSEVARATGLAGTEPLASRLLVEKAATFAPDPASLSRRLPLRPLGNVVLAGDHMSPPLPATIEGALRSARHAASAVLKG</sequence>
<organism evidence="2 3">
    <name type="scientific">Tropicimonas omnivorans</name>
    <dbReference type="NCBI Taxonomy" id="3075590"/>
    <lineage>
        <taxon>Bacteria</taxon>
        <taxon>Pseudomonadati</taxon>
        <taxon>Pseudomonadota</taxon>
        <taxon>Alphaproteobacteria</taxon>
        <taxon>Rhodobacterales</taxon>
        <taxon>Roseobacteraceae</taxon>
        <taxon>Tropicimonas</taxon>
    </lineage>
</organism>
<protein>
    <submittedName>
        <fullName evidence="2">FAD-dependent oxidoreductase</fullName>
    </submittedName>
</protein>
<feature type="domain" description="Amine oxidase" evidence="1">
    <location>
        <begin position="145"/>
        <end position="407"/>
    </location>
</feature>
<reference evidence="2 3" key="1">
    <citation type="submission" date="2023-09" db="EMBL/GenBank/DDBJ databases">
        <authorList>
            <person name="Rey-Velasco X."/>
        </authorList>
    </citation>
    <scope>NUCLEOTIDE SEQUENCE [LARGE SCALE GENOMIC DNA]</scope>
    <source>
        <strain evidence="2 3">F158</strain>
    </source>
</reference>
<keyword evidence="3" id="KW-1185">Reference proteome</keyword>